<dbReference type="SUPFAM" id="SSF63411">
    <property type="entry name" value="LuxS/MPP-like metallohydrolase"/>
    <property type="match status" value="1"/>
</dbReference>
<dbReference type="STRING" id="67855.RO21_08505"/>
<dbReference type="GO" id="GO:0005506">
    <property type="term" value="F:iron ion binding"/>
    <property type="evidence" value="ECO:0007669"/>
    <property type="project" value="InterPro"/>
</dbReference>
<evidence type="ECO:0000313" key="15">
    <source>
        <dbReference type="EMBL" id="KMK51005.1"/>
    </source>
</evidence>
<name>A0A0J5P5H5_9PAST</name>
<evidence type="ECO:0000256" key="3">
    <source>
        <dbReference type="ARBA" id="ARBA00011738"/>
    </source>
</evidence>
<dbReference type="HAMAP" id="MF_00091">
    <property type="entry name" value="LuxS"/>
    <property type="match status" value="1"/>
</dbReference>
<keyword evidence="6 14" id="KW-0673">Quorum sensing</keyword>
<comment type="subunit">
    <text evidence="3 14">Homodimer.</text>
</comment>
<protein>
    <recommendedName>
        <fullName evidence="5 14">S-ribosylhomocysteine lyase</fullName>
        <ecNumber evidence="4 14">4.4.1.21</ecNumber>
    </recommendedName>
    <alternativeName>
        <fullName evidence="12 14">AI-2 synthesis protein</fullName>
    </alternativeName>
    <alternativeName>
        <fullName evidence="13 14">Autoinducer-2 production protein LuxS</fullName>
    </alternativeName>
</protein>
<dbReference type="InterPro" id="IPR003815">
    <property type="entry name" value="S-ribosylhomocysteinase"/>
</dbReference>
<accession>A0A0J5P5H5</accession>
<comment type="caution">
    <text evidence="15">The sequence shown here is derived from an EMBL/GenBank/DDBJ whole genome shotgun (WGS) entry which is preliminary data.</text>
</comment>
<evidence type="ECO:0000256" key="5">
    <source>
        <dbReference type="ARBA" id="ARBA00015130"/>
    </source>
</evidence>
<comment type="function">
    <text evidence="11 14">Involved in the synthesis of autoinducer 2 (AI-2) which is secreted by bacteria and is used to communicate both the cell density and the metabolic potential of the environment. The regulation of gene expression in response to changes in cell density is called quorum sensing. Catalyzes the transformation of S-ribosylhomocysteine (RHC) to homocysteine (HC) and 4,5-dihydroxy-2,3-pentadione (DPD).</text>
</comment>
<dbReference type="Pfam" id="PF02664">
    <property type="entry name" value="LuxS"/>
    <property type="match status" value="1"/>
</dbReference>
<evidence type="ECO:0000256" key="12">
    <source>
        <dbReference type="ARBA" id="ARBA00030600"/>
    </source>
</evidence>
<reference evidence="15 16" key="1">
    <citation type="submission" date="2014-12" db="EMBL/GenBank/DDBJ databases">
        <title>Reclassification of Actinobacillus muris as Muribacter muris.</title>
        <authorList>
            <person name="Christensen H."/>
            <person name="Nicklas W."/>
            <person name="Bisgaard M."/>
        </authorList>
    </citation>
    <scope>NUCLEOTIDE SEQUENCE [LARGE SCALE GENOMIC DNA]</scope>
    <source>
        <strain evidence="15 16">Ackerman80-443D</strain>
    </source>
</reference>
<comment type="catalytic activity">
    <reaction evidence="1 14">
        <text>S-(5-deoxy-D-ribos-5-yl)-L-homocysteine = (S)-4,5-dihydroxypentane-2,3-dione + L-homocysteine</text>
        <dbReference type="Rhea" id="RHEA:17753"/>
        <dbReference type="ChEBI" id="CHEBI:29484"/>
        <dbReference type="ChEBI" id="CHEBI:58195"/>
        <dbReference type="ChEBI" id="CHEBI:58199"/>
        <dbReference type="EC" id="4.4.1.21"/>
    </reaction>
</comment>
<keyword evidence="16" id="KW-1185">Reference proteome</keyword>
<dbReference type="AlphaFoldDB" id="A0A0J5P5H5"/>
<evidence type="ECO:0000256" key="4">
    <source>
        <dbReference type="ARBA" id="ARBA00012240"/>
    </source>
</evidence>
<dbReference type="EMBL" id="JWIZ01000055">
    <property type="protein sequence ID" value="KMK51005.1"/>
    <property type="molecule type" value="Genomic_DNA"/>
</dbReference>
<dbReference type="InterPro" id="IPR011249">
    <property type="entry name" value="Metalloenz_LuxS/M16"/>
</dbReference>
<dbReference type="PIRSF" id="PIRSF006160">
    <property type="entry name" value="AI2"/>
    <property type="match status" value="1"/>
</dbReference>
<dbReference type="PANTHER" id="PTHR35799:SF1">
    <property type="entry name" value="S-RIBOSYLHOMOCYSTEINE LYASE"/>
    <property type="match status" value="1"/>
</dbReference>
<dbReference type="GO" id="GO:0009372">
    <property type="term" value="P:quorum sensing"/>
    <property type="evidence" value="ECO:0007669"/>
    <property type="project" value="UniProtKB-UniRule"/>
</dbReference>
<organism evidence="15 16">
    <name type="scientific">Muribacter muris</name>
    <dbReference type="NCBI Taxonomy" id="67855"/>
    <lineage>
        <taxon>Bacteria</taxon>
        <taxon>Pseudomonadati</taxon>
        <taxon>Pseudomonadota</taxon>
        <taxon>Gammaproteobacteria</taxon>
        <taxon>Pasteurellales</taxon>
        <taxon>Pasteurellaceae</taxon>
        <taxon>Muribacter</taxon>
    </lineage>
</organism>
<evidence type="ECO:0000256" key="6">
    <source>
        <dbReference type="ARBA" id="ARBA00022654"/>
    </source>
</evidence>
<dbReference type="Proteomes" id="UP000036270">
    <property type="component" value="Unassembled WGS sequence"/>
</dbReference>
<dbReference type="EC" id="4.4.1.21" evidence="4 14"/>
<proteinExistence type="inferred from homology"/>
<dbReference type="PATRIC" id="fig|67855.3.peg.1771"/>
<evidence type="ECO:0000256" key="1">
    <source>
        <dbReference type="ARBA" id="ARBA00000297"/>
    </source>
</evidence>
<keyword evidence="8 14" id="KW-0071">Autoinducer synthesis</keyword>
<evidence type="ECO:0000256" key="11">
    <source>
        <dbReference type="ARBA" id="ARBA00024654"/>
    </source>
</evidence>
<feature type="binding site" evidence="14">
    <location>
        <position position="129"/>
    </location>
    <ligand>
        <name>Fe cation</name>
        <dbReference type="ChEBI" id="CHEBI:24875"/>
    </ligand>
</feature>
<evidence type="ECO:0000256" key="10">
    <source>
        <dbReference type="ARBA" id="ARBA00023239"/>
    </source>
</evidence>
<dbReference type="PRINTS" id="PR01487">
    <property type="entry name" value="LUXSPROTEIN"/>
</dbReference>
<keyword evidence="7 14" id="KW-0479">Metal-binding</keyword>
<evidence type="ECO:0000313" key="16">
    <source>
        <dbReference type="Proteomes" id="UP000036270"/>
    </source>
</evidence>
<dbReference type="RefSeq" id="WP_047977363.1">
    <property type="nucleotide sequence ID" value="NZ_JWIZ01000055.1"/>
</dbReference>
<comment type="cofactor">
    <cofactor evidence="14">
        <name>Fe cation</name>
        <dbReference type="ChEBI" id="CHEBI:24875"/>
    </cofactor>
    <text evidence="14">Binds 1 Fe cation per subunit.</text>
</comment>
<evidence type="ECO:0000256" key="9">
    <source>
        <dbReference type="ARBA" id="ARBA00023004"/>
    </source>
</evidence>
<evidence type="ECO:0000256" key="7">
    <source>
        <dbReference type="ARBA" id="ARBA00022723"/>
    </source>
</evidence>
<keyword evidence="10 14" id="KW-0456">Lyase</keyword>
<keyword evidence="9 14" id="KW-0408">Iron</keyword>
<evidence type="ECO:0000256" key="2">
    <source>
        <dbReference type="ARBA" id="ARBA00007311"/>
    </source>
</evidence>
<feature type="binding site" evidence="14">
    <location>
        <position position="58"/>
    </location>
    <ligand>
        <name>Fe cation</name>
        <dbReference type="ChEBI" id="CHEBI:24875"/>
    </ligand>
</feature>
<evidence type="ECO:0000256" key="8">
    <source>
        <dbReference type="ARBA" id="ARBA00022929"/>
    </source>
</evidence>
<comment type="similarity">
    <text evidence="2 14">Belongs to the LuxS family.</text>
</comment>
<dbReference type="PANTHER" id="PTHR35799">
    <property type="entry name" value="S-RIBOSYLHOMOCYSTEINE LYASE"/>
    <property type="match status" value="1"/>
</dbReference>
<evidence type="ECO:0000256" key="14">
    <source>
        <dbReference type="HAMAP-Rule" id="MF_00091"/>
    </source>
</evidence>
<evidence type="ECO:0000256" key="13">
    <source>
        <dbReference type="ARBA" id="ARBA00031777"/>
    </source>
</evidence>
<dbReference type="GO" id="GO:0043768">
    <property type="term" value="F:S-ribosylhomocysteine lyase activity"/>
    <property type="evidence" value="ECO:0007669"/>
    <property type="project" value="UniProtKB-UniRule"/>
</dbReference>
<dbReference type="InterPro" id="IPR037005">
    <property type="entry name" value="LuxS_sf"/>
</dbReference>
<gene>
    <name evidence="14" type="primary">luxS</name>
    <name evidence="15" type="ORF">RO21_08505</name>
</gene>
<sequence>MPLLDSFKVDHTKMTAPAVRVAKTMTTPKGDTITVFDLRFCRPNIEILPPRGIHTMEHLFAGFMRDHLNSDSVEIIDISPMGCRTGFYMSLIGTPSEQAVASAWKKAMEDALNKVPDEASIPELNVFQCGSYKEHSLAEAHDIARNVLKQPIGINRNEDLALDEALLNP</sequence>
<feature type="binding site" evidence="14">
    <location>
        <position position="54"/>
    </location>
    <ligand>
        <name>Fe cation</name>
        <dbReference type="ChEBI" id="CHEBI:24875"/>
    </ligand>
</feature>
<dbReference type="Gene3D" id="3.30.1360.80">
    <property type="entry name" value="S-ribosylhomocysteinase (LuxS)"/>
    <property type="match status" value="1"/>
</dbReference>
<dbReference type="NCBIfam" id="NF002602">
    <property type="entry name" value="PRK02260.1-2"/>
    <property type="match status" value="1"/>
</dbReference>